<dbReference type="PROSITE" id="PS50887">
    <property type="entry name" value="GGDEF"/>
    <property type="match status" value="1"/>
</dbReference>
<evidence type="ECO:0000259" key="2">
    <source>
        <dbReference type="PROSITE" id="PS50887"/>
    </source>
</evidence>
<evidence type="ECO:0000256" key="1">
    <source>
        <dbReference type="SAM" id="Phobius"/>
    </source>
</evidence>
<feature type="transmembrane region" description="Helical" evidence="1">
    <location>
        <begin position="72"/>
        <end position="90"/>
    </location>
</feature>
<gene>
    <name evidence="3" type="ORF">DQP57_21920</name>
</gene>
<dbReference type="Gene3D" id="3.30.70.270">
    <property type="match status" value="1"/>
</dbReference>
<keyword evidence="1" id="KW-0472">Membrane</keyword>
<protein>
    <submittedName>
        <fullName evidence="3">GGDEF domain-containing protein</fullName>
    </submittedName>
</protein>
<proteinExistence type="predicted"/>
<feature type="transmembrane region" description="Helical" evidence="1">
    <location>
        <begin position="96"/>
        <end position="113"/>
    </location>
</feature>
<dbReference type="AlphaFoldDB" id="A0A329LCT3"/>
<dbReference type="EMBL" id="QMEV01000068">
    <property type="protein sequence ID" value="RAV05865.1"/>
    <property type="molecule type" value="Genomic_DNA"/>
</dbReference>
<reference evidence="3 4" key="1">
    <citation type="submission" date="2018-06" db="EMBL/GenBank/DDBJ databases">
        <title>NTM in soil in Japan.</title>
        <authorList>
            <person name="Ohya K."/>
        </authorList>
    </citation>
    <scope>NUCLEOTIDE SEQUENCE [LARGE SCALE GENOMIC DNA]</scope>
    <source>
        <strain evidence="3 4">GF28</strain>
    </source>
</reference>
<accession>A0A329LCT3</accession>
<dbReference type="PANTHER" id="PTHR45138">
    <property type="entry name" value="REGULATORY COMPONENTS OF SENSORY TRANSDUCTION SYSTEM"/>
    <property type="match status" value="1"/>
</dbReference>
<dbReference type="CDD" id="cd01949">
    <property type="entry name" value="GGDEF"/>
    <property type="match status" value="1"/>
</dbReference>
<dbReference type="GO" id="GO:0052621">
    <property type="term" value="F:diguanylate cyclase activity"/>
    <property type="evidence" value="ECO:0007669"/>
    <property type="project" value="TreeGrafter"/>
</dbReference>
<name>A0A329LCT3_9MYCO</name>
<dbReference type="InterPro" id="IPR043128">
    <property type="entry name" value="Rev_trsase/Diguanyl_cyclase"/>
</dbReference>
<dbReference type="Pfam" id="PF00990">
    <property type="entry name" value="GGDEF"/>
    <property type="match status" value="1"/>
</dbReference>
<dbReference type="InterPro" id="IPR029787">
    <property type="entry name" value="Nucleotide_cyclase"/>
</dbReference>
<dbReference type="NCBIfam" id="TIGR00254">
    <property type="entry name" value="GGDEF"/>
    <property type="match status" value="1"/>
</dbReference>
<organism evidence="3 4">
    <name type="scientific">Mycobacterium colombiense</name>
    <dbReference type="NCBI Taxonomy" id="339268"/>
    <lineage>
        <taxon>Bacteria</taxon>
        <taxon>Bacillati</taxon>
        <taxon>Actinomycetota</taxon>
        <taxon>Actinomycetes</taxon>
        <taxon>Mycobacteriales</taxon>
        <taxon>Mycobacteriaceae</taxon>
        <taxon>Mycobacterium</taxon>
        <taxon>Mycobacterium avium complex (MAC)</taxon>
    </lineage>
</organism>
<dbReference type="SUPFAM" id="SSF55073">
    <property type="entry name" value="Nucleotide cyclase"/>
    <property type="match status" value="1"/>
</dbReference>
<feature type="transmembrane region" description="Helical" evidence="1">
    <location>
        <begin position="144"/>
        <end position="163"/>
    </location>
</feature>
<feature type="transmembrane region" description="Helical" evidence="1">
    <location>
        <begin position="43"/>
        <end position="60"/>
    </location>
</feature>
<evidence type="ECO:0000313" key="4">
    <source>
        <dbReference type="Proteomes" id="UP000250915"/>
    </source>
</evidence>
<dbReference type="PANTHER" id="PTHR45138:SF9">
    <property type="entry name" value="DIGUANYLATE CYCLASE DGCM-RELATED"/>
    <property type="match status" value="1"/>
</dbReference>
<dbReference type="InterPro" id="IPR050469">
    <property type="entry name" value="Diguanylate_Cyclase"/>
</dbReference>
<keyword evidence="1" id="KW-1133">Transmembrane helix</keyword>
<feature type="transmembrane region" description="Helical" evidence="1">
    <location>
        <begin position="12"/>
        <end position="31"/>
    </location>
</feature>
<keyword evidence="1" id="KW-0812">Transmembrane</keyword>
<dbReference type="OrthoDB" id="23692at2"/>
<comment type="caution">
    <text evidence="3">The sequence shown here is derived from an EMBL/GenBank/DDBJ whole genome shotgun (WGS) entry which is preliminary data.</text>
</comment>
<feature type="transmembrane region" description="Helical" evidence="1">
    <location>
        <begin position="120"/>
        <end position="138"/>
    </location>
</feature>
<dbReference type="RefSeq" id="WP_112634748.1">
    <property type="nucleotide sequence ID" value="NZ_QMEV01000068.1"/>
</dbReference>
<feature type="domain" description="GGDEF" evidence="2">
    <location>
        <begin position="199"/>
        <end position="315"/>
    </location>
</feature>
<dbReference type="InterPro" id="IPR000160">
    <property type="entry name" value="GGDEF_dom"/>
</dbReference>
<dbReference type="SMART" id="SM00267">
    <property type="entry name" value="GGDEF"/>
    <property type="match status" value="1"/>
</dbReference>
<sequence>MSRRVASQPSVGRWHAIGLIAFLCLLIMYAVEARVAGGVDPRLFCLLAGSGVAAGAVGWLGTLRGWQDRRALLAGWPVASLIVTTLAGAIDPRVTLDFPGTVTITFAYIGLTCPRWRSLAFVPLGVAAFVVGGAKVLPGAFTTVVLAVAMWVIVAEVPAWLIARLEEQSALLRQIAHTDALTQLLDRSTLGPQLSAHASGSAVVLIDLDNFKRYNDTHGHGAGDELLVSFADALRWSVGEAGTAFRIGGDEFLVLLVGAERAEAERILDRLRDRWAQDGEPVGFSAGIAVGERDLMRLADEHMYANKRSRDLSAD</sequence>
<evidence type="ECO:0000313" key="3">
    <source>
        <dbReference type="EMBL" id="RAV05865.1"/>
    </source>
</evidence>
<dbReference type="Proteomes" id="UP000250915">
    <property type="component" value="Unassembled WGS sequence"/>
</dbReference>